<dbReference type="RefSeq" id="WP_117718358.1">
    <property type="nucleotide sequence ID" value="NZ_QSTP01000001.1"/>
</dbReference>
<comment type="caution">
    <text evidence="2">The sequence shown here is derived from an EMBL/GenBank/DDBJ whole genome shotgun (WGS) entry which is preliminary data.</text>
</comment>
<gene>
    <name evidence="2" type="ORF">DXB99_03480</name>
</gene>
<keyword evidence="1" id="KW-0472">Membrane</keyword>
<feature type="transmembrane region" description="Helical" evidence="1">
    <location>
        <begin position="6"/>
        <end position="29"/>
    </location>
</feature>
<name>A0A3E4YM38_9FIRM</name>
<dbReference type="Proteomes" id="UP000260758">
    <property type="component" value="Unassembled WGS sequence"/>
</dbReference>
<evidence type="ECO:0000256" key="1">
    <source>
        <dbReference type="SAM" id="Phobius"/>
    </source>
</evidence>
<feature type="transmembrane region" description="Helical" evidence="1">
    <location>
        <begin position="41"/>
        <end position="60"/>
    </location>
</feature>
<protein>
    <submittedName>
        <fullName evidence="2">Uncharacterized protein</fullName>
    </submittedName>
</protein>
<evidence type="ECO:0000313" key="2">
    <source>
        <dbReference type="EMBL" id="RGM75602.1"/>
    </source>
</evidence>
<sequence length="170" mass="19737">MNSGAILLIVIAFIFGIMTVIGFMSTTIMTNNTKNYKNNNILIYLCILAFILVLLFWAIFNVDTTIRKDLKNNNVTIKEVKSDMNILKSNTGYIYNNDDNRNIIYAVNSKDNKVITINNNYNYIQYILVDNEKDIHVEKCILSSNNIKPITFDCYRMYLTKDLMNDFINL</sequence>
<evidence type="ECO:0000313" key="3">
    <source>
        <dbReference type="Proteomes" id="UP000260758"/>
    </source>
</evidence>
<keyword evidence="1" id="KW-0812">Transmembrane</keyword>
<organism evidence="2 3">
    <name type="scientific">Agathobacter rectalis</name>
    <dbReference type="NCBI Taxonomy" id="39491"/>
    <lineage>
        <taxon>Bacteria</taxon>
        <taxon>Bacillati</taxon>
        <taxon>Bacillota</taxon>
        <taxon>Clostridia</taxon>
        <taxon>Lachnospirales</taxon>
        <taxon>Lachnospiraceae</taxon>
        <taxon>Agathobacter</taxon>
    </lineage>
</organism>
<proteinExistence type="predicted"/>
<dbReference type="EMBL" id="QSTP01000001">
    <property type="protein sequence ID" value="RGM75602.1"/>
    <property type="molecule type" value="Genomic_DNA"/>
</dbReference>
<reference evidence="2 3" key="1">
    <citation type="submission" date="2018-08" db="EMBL/GenBank/DDBJ databases">
        <title>A genome reference for cultivated species of the human gut microbiota.</title>
        <authorList>
            <person name="Zou Y."/>
            <person name="Xue W."/>
            <person name="Luo G."/>
        </authorList>
    </citation>
    <scope>NUCLEOTIDE SEQUENCE [LARGE SCALE GENOMIC DNA]</scope>
    <source>
        <strain evidence="2 3">OM07-13</strain>
    </source>
</reference>
<dbReference type="AlphaFoldDB" id="A0A3E4YM38"/>
<keyword evidence="1" id="KW-1133">Transmembrane helix</keyword>
<accession>A0A3E4YM38</accession>